<sequence>MMDTLRILMLLSLFLQTILAIFGRRRKCFTGFWLRSVVWLAYLSADLVATLSLGILVRSQTNSANPNMIPVFWAPILLLHLGGPETITAYSLADNELWLRRLLELVIQAGVVSYVLFKLWSKDTIIFVAIPIFVSGIIKYGERIWALRLETLKDFRSEDISSSSRSAYEVRIVREARLLFKAFQKLSTNFLVFDFDQTKTYELVSKKNAEEAFHLIEIELGFLYDRLYSKVTEISWLRVILHSITCLSSISALVVFSIMTTRKNVYSKKDTVISYLLLVGAVLLDCYSITVLLLSDWAVIWFTSSKVVGDFLYRIKCLSPLLSFCRERKRWSRSMGQHNLTSAQSNKPLNELRKQYFAGKWSIHRRVDVDEVLKALILQQVMDKRSRYDPDTSDFLILLELLEERGYNALLSKCCFDKLGWSVTDVEFTQSLLIWHVATRVCYIDDSRKIGFAKERNCVMSSRSLSNYMLYLLVYRPAMLATELSGTRYAETTFHLGRLLCTNTKEKMEGNSTLDELDELSVQEVDAFFNKLLLDPVPAMLNDIKSTCEGGMSALLDGFVLAMLLQSLETHDGWPNEKKWEMISEVWVDMLMYAASHCGWKQHADALARGGELLTHVCLLMSHLGLSKQCRPEVSKQLADQSKRLDDLSGHQWVFEIPLA</sequence>
<feature type="transmembrane region" description="Helical" evidence="1">
    <location>
        <begin position="239"/>
        <end position="260"/>
    </location>
</feature>
<dbReference type="EMBL" id="JAQIZT010000006">
    <property type="protein sequence ID" value="KAJ6991950.1"/>
    <property type="molecule type" value="Genomic_DNA"/>
</dbReference>
<dbReference type="PANTHER" id="PTHR31325">
    <property type="entry name" value="OS01G0798800 PROTEIN-RELATED"/>
    <property type="match status" value="1"/>
</dbReference>
<dbReference type="InterPro" id="IPR007658">
    <property type="entry name" value="DUF594"/>
</dbReference>
<dbReference type="Proteomes" id="UP001164929">
    <property type="component" value="Chromosome 6"/>
</dbReference>
<keyword evidence="1" id="KW-1133">Transmembrane helix</keyword>
<dbReference type="AlphaFoldDB" id="A0AAD6VY03"/>
<feature type="transmembrane region" description="Helical" evidence="1">
    <location>
        <begin position="69"/>
        <end position="92"/>
    </location>
</feature>
<accession>A0AAD6VY03</accession>
<keyword evidence="1" id="KW-0812">Transmembrane</keyword>
<dbReference type="Pfam" id="PF04578">
    <property type="entry name" value="DUF594"/>
    <property type="match status" value="1"/>
</dbReference>
<keyword evidence="5" id="KW-1185">Reference proteome</keyword>
<evidence type="ECO:0000313" key="5">
    <source>
        <dbReference type="Proteomes" id="UP001164929"/>
    </source>
</evidence>
<feature type="transmembrane region" description="Helical" evidence="1">
    <location>
        <begin position="272"/>
        <end position="295"/>
    </location>
</feature>
<reference evidence="4" key="1">
    <citation type="journal article" date="2023" name="Mol. Ecol. Resour.">
        <title>Chromosome-level genome assembly of a triploid poplar Populus alba 'Berolinensis'.</title>
        <authorList>
            <person name="Chen S."/>
            <person name="Yu Y."/>
            <person name="Wang X."/>
            <person name="Wang S."/>
            <person name="Zhang T."/>
            <person name="Zhou Y."/>
            <person name="He R."/>
            <person name="Meng N."/>
            <person name="Wang Y."/>
            <person name="Liu W."/>
            <person name="Liu Z."/>
            <person name="Liu J."/>
            <person name="Guo Q."/>
            <person name="Huang H."/>
            <person name="Sederoff R.R."/>
            <person name="Wang G."/>
            <person name="Qu G."/>
            <person name="Chen S."/>
        </authorList>
    </citation>
    <scope>NUCLEOTIDE SEQUENCE</scope>
    <source>
        <strain evidence="4">SC-2020</strain>
    </source>
</reference>
<evidence type="ECO:0000259" key="3">
    <source>
        <dbReference type="Pfam" id="PF13968"/>
    </source>
</evidence>
<feature type="signal peptide" evidence="2">
    <location>
        <begin position="1"/>
        <end position="20"/>
    </location>
</feature>
<feature type="chain" id="PRO_5042175831" description="DUF4220 domain-containing protein" evidence="2">
    <location>
        <begin position="21"/>
        <end position="660"/>
    </location>
</feature>
<feature type="domain" description="DUF4220" evidence="3">
    <location>
        <begin position="39"/>
        <end position="341"/>
    </location>
</feature>
<comment type="caution">
    <text evidence="4">The sequence shown here is derived from an EMBL/GenBank/DDBJ whole genome shotgun (WGS) entry which is preliminary data.</text>
</comment>
<evidence type="ECO:0000256" key="1">
    <source>
        <dbReference type="SAM" id="Phobius"/>
    </source>
</evidence>
<feature type="transmembrane region" description="Helical" evidence="1">
    <location>
        <begin position="36"/>
        <end position="57"/>
    </location>
</feature>
<feature type="transmembrane region" description="Helical" evidence="1">
    <location>
        <begin position="124"/>
        <end position="141"/>
    </location>
</feature>
<name>A0AAD6VY03_9ROSI</name>
<protein>
    <recommendedName>
        <fullName evidence="3">DUF4220 domain-containing protein</fullName>
    </recommendedName>
</protein>
<dbReference type="InterPro" id="IPR025315">
    <property type="entry name" value="DUF4220"/>
</dbReference>
<organism evidence="4 5">
    <name type="scientific">Populus alba x Populus x berolinensis</name>
    <dbReference type="NCBI Taxonomy" id="444605"/>
    <lineage>
        <taxon>Eukaryota</taxon>
        <taxon>Viridiplantae</taxon>
        <taxon>Streptophyta</taxon>
        <taxon>Embryophyta</taxon>
        <taxon>Tracheophyta</taxon>
        <taxon>Spermatophyta</taxon>
        <taxon>Magnoliopsida</taxon>
        <taxon>eudicotyledons</taxon>
        <taxon>Gunneridae</taxon>
        <taxon>Pentapetalae</taxon>
        <taxon>rosids</taxon>
        <taxon>fabids</taxon>
        <taxon>Malpighiales</taxon>
        <taxon>Salicaceae</taxon>
        <taxon>Saliceae</taxon>
        <taxon>Populus</taxon>
    </lineage>
</organism>
<gene>
    <name evidence="4" type="ORF">NC653_015330</name>
</gene>
<evidence type="ECO:0000313" key="4">
    <source>
        <dbReference type="EMBL" id="KAJ6991950.1"/>
    </source>
</evidence>
<keyword evidence="2" id="KW-0732">Signal</keyword>
<dbReference type="Pfam" id="PF13968">
    <property type="entry name" value="DUF4220"/>
    <property type="match status" value="1"/>
</dbReference>
<proteinExistence type="predicted"/>
<keyword evidence="1" id="KW-0472">Membrane</keyword>
<evidence type="ECO:0000256" key="2">
    <source>
        <dbReference type="SAM" id="SignalP"/>
    </source>
</evidence>